<feature type="transmembrane region" description="Helical" evidence="1">
    <location>
        <begin position="101"/>
        <end position="121"/>
    </location>
</feature>
<reference evidence="2 3" key="1">
    <citation type="submission" date="2016-07" db="EMBL/GenBank/DDBJ databases">
        <title>Pervasive Adenine N6-methylation of Active Genes in Fungi.</title>
        <authorList>
            <consortium name="DOE Joint Genome Institute"/>
            <person name="Mondo S.J."/>
            <person name="Dannebaum R.O."/>
            <person name="Kuo R.C."/>
            <person name="Labutti K."/>
            <person name="Haridas S."/>
            <person name="Kuo A."/>
            <person name="Salamov A."/>
            <person name="Ahrendt S.R."/>
            <person name="Lipzen A."/>
            <person name="Sullivan W."/>
            <person name="Andreopoulos W.B."/>
            <person name="Clum A."/>
            <person name="Lindquist E."/>
            <person name="Daum C."/>
            <person name="Ramamoorthy G.K."/>
            <person name="Gryganskyi A."/>
            <person name="Culley D."/>
            <person name="Magnuson J.K."/>
            <person name="James T.Y."/>
            <person name="O'Malley M.A."/>
            <person name="Stajich J.E."/>
            <person name="Spatafora J.W."/>
            <person name="Visel A."/>
            <person name="Grigoriev I.V."/>
        </authorList>
    </citation>
    <scope>NUCLEOTIDE SEQUENCE [LARGE SCALE GENOMIC DNA]</scope>
    <source>
        <strain evidence="2 3">62-1032</strain>
    </source>
</reference>
<keyword evidence="1" id="KW-1133">Transmembrane helix</keyword>
<dbReference type="STRING" id="106004.A0A1Y2FJF2"/>
<protein>
    <recommendedName>
        <fullName evidence="4">DUF1772-domain-containing protein</fullName>
    </recommendedName>
</protein>
<organism evidence="2 3">
    <name type="scientific">Leucosporidium creatinivorum</name>
    <dbReference type="NCBI Taxonomy" id="106004"/>
    <lineage>
        <taxon>Eukaryota</taxon>
        <taxon>Fungi</taxon>
        <taxon>Dikarya</taxon>
        <taxon>Basidiomycota</taxon>
        <taxon>Pucciniomycotina</taxon>
        <taxon>Microbotryomycetes</taxon>
        <taxon>Leucosporidiales</taxon>
        <taxon>Leucosporidium</taxon>
    </lineage>
</organism>
<dbReference type="EMBL" id="MCGR01000018">
    <property type="protein sequence ID" value="ORY84102.1"/>
    <property type="molecule type" value="Genomic_DNA"/>
</dbReference>
<keyword evidence="1" id="KW-0472">Membrane</keyword>
<keyword evidence="3" id="KW-1185">Reference proteome</keyword>
<comment type="caution">
    <text evidence="2">The sequence shown here is derived from an EMBL/GenBank/DDBJ whole genome shotgun (WGS) entry which is preliminary data.</text>
</comment>
<evidence type="ECO:0000313" key="2">
    <source>
        <dbReference type="EMBL" id="ORY84102.1"/>
    </source>
</evidence>
<name>A0A1Y2FJF2_9BASI</name>
<keyword evidence="1" id="KW-0812">Transmembrane</keyword>
<evidence type="ECO:0008006" key="4">
    <source>
        <dbReference type="Google" id="ProtNLM"/>
    </source>
</evidence>
<evidence type="ECO:0000313" key="3">
    <source>
        <dbReference type="Proteomes" id="UP000193467"/>
    </source>
</evidence>
<evidence type="ECO:0000256" key="1">
    <source>
        <dbReference type="SAM" id="Phobius"/>
    </source>
</evidence>
<feature type="transmembrane region" description="Helical" evidence="1">
    <location>
        <begin position="15"/>
        <end position="39"/>
    </location>
</feature>
<dbReference type="Pfam" id="PF08592">
    <property type="entry name" value="Anthrone_oxy"/>
    <property type="match status" value="1"/>
</dbReference>
<proteinExistence type="predicted"/>
<dbReference type="Proteomes" id="UP000193467">
    <property type="component" value="Unassembled WGS sequence"/>
</dbReference>
<dbReference type="OrthoDB" id="2537187at2759"/>
<accession>A0A1Y2FJF2</accession>
<dbReference type="InterPro" id="IPR013901">
    <property type="entry name" value="Anthrone_oxy"/>
</dbReference>
<dbReference type="AlphaFoldDB" id="A0A1Y2FJF2"/>
<feature type="transmembrane region" description="Helical" evidence="1">
    <location>
        <begin position="60"/>
        <end position="81"/>
    </location>
</feature>
<gene>
    <name evidence="2" type="ORF">BCR35DRAFT_303158</name>
</gene>
<dbReference type="InParanoid" id="A0A1Y2FJF2"/>
<sequence length="179" mass="19287">MSSTDAPALVFARGISAVGLGLLAGFQVTISTSSIHTIYQVPTLAPRDRLHLWSRIYDNGASLVIPAIPTLTLILSTAAYFAKAPALWAPGNWIGRHRSAVLATAAVLVFGNGVWTGLVMLPDIKVMKKMEENIIKDGAEASGKVDTDTFIQRWLTRHHFRTLITTSAFILSVAELACA</sequence>